<dbReference type="InterPro" id="IPR000620">
    <property type="entry name" value="EamA_dom"/>
</dbReference>
<protein>
    <submittedName>
        <fullName evidence="7">EamA family transporter</fullName>
    </submittedName>
</protein>
<feature type="transmembrane region" description="Helical" evidence="5">
    <location>
        <begin position="200"/>
        <end position="222"/>
    </location>
</feature>
<evidence type="ECO:0000256" key="2">
    <source>
        <dbReference type="ARBA" id="ARBA00022692"/>
    </source>
</evidence>
<feature type="transmembrane region" description="Helical" evidence="5">
    <location>
        <begin position="116"/>
        <end position="135"/>
    </location>
</feature>
<comment type="subcellular location">
    <subcellularLocation>
        <location evidence="1">Membrane</location>
        <topology evidence="1">Multi-pass membrane protein</topology>
    </subcellularLocation>
</comment>
<evidence type="ECO:0000256" key="4">
    <source>
        <dbReference type="ARBA" id="ARBA00023136"/>
    </source>
</evidence>
<feature type="domain" description="EamA" evidence="6">
    <location>
        <begin position="143"/>
        <end position="276"/>
    </location>
</feature>
<dbReference type="GO" id="GO:0016020">
    <property type="term" value="C:membrane"/>
    <property type="evidence" value="ECO:0007669"/>
    <property type="project" value="UniProtKB-SubCell"/>
</dbReference>
<name>A0AB74U523_9GAMM</name>
<keyword evidence="3 5" id="KW-1133">Transmembrane helix</keyword>
<dbReference type="InterPro" id="IPR050638">
    <property type="entry name" value="AA-Vitamin_Transporters"/>
</dbReference>
<keyword evidence="2 5" id="KW-0812">Transmembrane</keyword>
<dbReference type="EMBL" id="CP159578">
    <property type="protein sequence ID" value="XCJ79001.1"/>
    <property type="molecule type" value="Genomic_DNA"/>
</dbReference>
<feature type="transmembrane region" description="Helical" evidence="5">
    <location>
        <begin position="167"/>
        <end position="188"/>
    </location>
</feature>
<evidence type="ECO:0000256" key="3">
    <source>
        <dbReference type="ARBA" id="ARBA00022989"/>
    </source>
</evidence>
<dbReference type="RefSeq" id="WP_353979953.1">
    <property type="nucleotide sequence ID" value="NZ_CP159578.1"/>
</dbReference>
<feature type="transmembrane region" description="Helical" evidence="5">
    <location>
        <begin position="234"/>
        <end position="253"/>
    </location>
</feature>
<evidence type="ECO:0000259" key="6">
    <source>
        <dbReference type="Pfam" id="PF00892"/>
    </source>
</evidence>
<dbReference type="AlphaFoldDB" id="A0AB74U523"/>
<evidence type="ECO:0000256" key="5">
    <source>
        <dbReference type="SAM" id="Phobius"/>
    </source>
</evidence>
<feature type="transmembrane region" description="Helical" evidence="5">
    <location>
        <begin position="86"/>
        <end position="107"/>
    </location>
</feature>
<dbReference type="Gene3D" id="1.10.3730.20">
    <property type="match status" value="2"/>
</dbReference>
<dbReference type="PANTHER" id="PTHR32322">
    <property type="entry name" value="INNER MEMBRANE TRANSPORTER"/>
    <property type="match status" value="1"/>
</dbReference>
<feature type="domain" description="EamA" evidence="6">
    <location>
        <begin position="9"/>
        <end position="129"/>
    </location>
</feature>
<organism evidence="7">
    <name type="scientific">Salinicola endophyticus</name>
    <dbReference type="NCBI Taxonomy" id="1949083"/>
    <lineage>
        <taxon>Bacteria</taxon>
        <taxon>Pseudomonadati</taxon>
        <taxon>Pseudomonadota</taxon>
        <taxon>Gammaproteobacteria</taxon>
        <taxon>Oceanospirillales</taxon>
        <taxon>Halomonadaceae</taxon>
        <taxon>Salinicola</taxon>
    </lineage>
</organism>
<feature type="transmembrane region" description="Helical" evidence="5">
    <location>
        <begin position="33"/>
        <end position="53"/>
    </location>
</feature>
<evidence type="ECO:0000313" key="7">
    <source>
        <dbReference type="EMBL" id="XCJ79001.1"/>
    </source>
</evidence>
<feature type="transmembrane region" description="Helical" evidence="5">
    <location>
        <begin position="7"/>
        <end position="27"/>
    </location>
</feature>
<proteinExistence type="predicted"/>
<dbReference type="Pfam" id="PF00892">
    <property type="entry name" value="EamA"/>
    <property type="match status" value="2"/>
</dbReference>
<feature type="transmembrane region" description="Helical" evidence="5">
    <location>
        <begin position="60"/>
        <end position="80"/>
    </location>
</feature>
<dbReference type="PANTHER" id="PTHR32322:SF9">
    <property type="entry name" value="AMINO-ACID METABOLITE EFFLUX PUMP-RELATED"/>
    <property type="match status" value="1"/>
</dbReference>
<gene>
    <name evidence="7" type="ORF">ABV408_16375</name>
</gene>
<feature type="transmembrane region" description="Helical" evidence="5">
    <location>
        <begin position="141"/>
        <end position="160"/>
    </location>
</feature>
<dbReference type="SUPFAM" id="SSF103481">
    <property type="entry name" value="Multidrug resistance efflux transporter EmrE"/>
    <property type="match status" value="2"/>
</dbReference>
<keyword evidence="4 5" id="KW-0472">Membrane</keyword>
<dbReference type="InterPro" id="IPR037185">
    <property type="entry name" value="EmrE-like"/>
</dbReference>
<accession>A0AB74U523</accession>
<evidence type="ECO:0000256" key="1">
    <source>
        <dbReference type="ARBA" id="ARBA00004141"/>
    </source>
</evidence>
<reference evidence="7" key="1">
    <citation type="submission" date="2024-06" db="EMBL/GenBank/DDBJ databases">
        <title>Complete genome of Salinicola endophyticus HNIBRBA4755.</title>
        <authorList>
            <person name="Shin S.Y."/>
            <person name="Kang H."/>
            <person name="Song J."/>
        </authorList>
    </citation>
    <scope>NUCLEOTIDE SEQUENCE</scope>
    <source>
        <strain evidence="7">HNIBRBA4755</strain>
    </source>
</reference>
<feature type="transmembrane region" description="Helical" evidence="5">
    <location>
        <begin position="259"/>
        <end position="279"/>
    </location>
</feature>
<sequence length="289" mass="30752">MPLKDLSIGLGVIAIWALNIIVIKLGVAEMPPLLVMVLRFMLVAALVVPFTRITRAQLRWVLLLSITFGGLHFPLLFVGLEHAEAGTGALLVQMGTPFATLLAALFLREKLGPRRIAGLVLAFGGVVVLAGGPSLPPPLSTALLLASALAWAVSTLIIKLAPPIPPLTLTGWIALFATPLVALGSALFESGQWQAIQHAGWAGWGAVVYTAVMSSIAAYGLWYRLLQKHPVNRVVPLTLLMPVFAVALGVWLLDDPLGMHKVVGGLLVIAGLAVINLPLRRLRLARRTS</sequence>